<protein>
    <submittedName>
        <fullName evidence="2">Uncharacterized protein</fullName>
    </submittedName>
</protein>
<accession>A0A0C9XM59</accession>
<name>A0A0C9XM59_9AGAR</name>
<evidence type="ECO:0000313" key="3">
    <source>
        <dbReference type="Proteomes" id="UP000054477"/>
    </source>
</evidence>
<reference evidence="2 3" key="1">
    <citation type="submission" date="2014-04" db="EMBL/GenBank/DDBJ databases">
        <authorList>
            <consortium name="DOE Joint Genome Institute"/>
            <person name="Kuo A."/>
            <person name="Kohler A."/>
            <person name="Nagy L.G."/>
            <person name="Floudas D."/>
            <person name="Copeland A."/>
            <person name="Barry K.W."/>
            <person name="Cichocki N."/>
            <person name="Veneault-Fourrey C."/>
            <person name="LaButti K."/>
            <person name="Lindquist E.A."/>
            <person name="Lipzen A."/>
            <person name="Lundell T."/>
            <person name="Morin E."/>
            <person name="Murat C."/>
            <person name="Sun H."/>
            <person name="Tunlid A."/>
            <person name="Henrissat B."/>
            <person name="Grigoriev I.V."/>
            <person name="Hibbett D.S."/>
            <person name="Martin F."/>
            <person name="Nordberg H.P."/>
            <person name="Cantor M.N."/>
            <person name="Hua S.X."/>
        </authorList>
    </citation>
    <scope>NUCLEOTIDE SEQUENCE [LARGE SCALE GENOMIC DNA]</scope>
    <source>
        <strain evidence="2 3">LaAM-08-1</strain>
    </source>
</reference>
<evidence type="ECO:0000313" key="2">
    <source>
        <dbReference type="EMBL" id="KIK02634.1"/>
    </source>
</evidence>
<evidence type="ECO:0000256" key="1">
    <source>
        <dbReference type="SAM" id="MobiDB-lite"/>
    </source>
</evidence>
<organism evidence="2 3">
    <name type="scientific">Laccaria amethystina LaAM-08-1</name>
    <dbReference type="NCBI Taxonomy" id="1095629"/>
    <lineage>
        <taxon>Eukaryota</taxon>
        <taxon>Fungi</taxon>
        <taxon>Dikarya</taxon>
        <taxon>Basidiomycota</taxon>
        <taxon>Agaricomycotina</taxon>
        <taxon>Agaricomycetes</taxon>
        <taxon>Agaricomycetidae</taxon>
        <taxon>Agaricales</taxon>
        <taxon>Agaricineae</taxon>
        <taxon>Hydnangiaceae</taxon>
        <taxon>Laccaria</taxon>
    </lineage>
</organism>
<sequence length="410" mass="46398">MSLIHRLSVKPFAAVPALLDLPEIKRGPASSNVSSRHSSMRGSVDLEEGCLITKSVKYAHHLARMVNAEHCGDSQSIVEELIELDLVVIPYARFTLDDPCNLTLLEPFVHTSLDLYAFIALSPSSSTVNELIEMVKSDNDGRQQEMDQWSNARHRELNFLVSSFTNPEYELVSLHPEHFLPRGAVLPIYDPATRTCKNYVPSRDRRLRESIEPDSARLPPFRHDFQNRSKTNDLNIFLVAINAEIKFRRYLKMIQEHPPTTPLPDDVLALMRRVVELVDLLYWDPVPTKGSKGYTMLAERSLLKRKNPERAGRSSQPQYTETTSDEEGGMGSPSPSKAWKMSKRSRRLDWLADADVETRKAYGSALMSGHDIDYDPALFEDAFPIDDPHLYSDKAAMETWNQGVTEGLSS</sequence>
<feature type="compositionally biased region" description="Polar residues" evidence="1">
    <location>
        <begin position="313"/>
        <end position="322"/>
    </location>
</feature>
<gene>
    <name evidence="2" type="ORF">K443DRAFT_677471</name>
</gene>
<dbReference type="HOGENOM" id="CLU_056205_0_0_1"/>
<feature type="region of interest" description="Disordered" evidence="1">
    <location>
        <begin position="304"/>
        <end position="341"/>
    </location>
</feature>
<keyword evidence="3" id="KW-1185">Reference proteome</keyword>
<dbReference type="Proteomes" id="UP000054477">
    <property type="component" value="Unassembled WGS sequence"/>
</dbReference>
<reference evidence="3" key="2">
    <citation type="submission" date="2015-01" db="EMBL/GenBank/DDBJ databases">
        <title>Evolutionary Origins and Diversification of the Mycorrhizal Mutualists.</title>
        <authorList>
            <consortium name="DOE Joint Genome Institute"/>
            <consortium name="Mycorrhizal Genomics Consortium"/>
            <person name="Kohler A."/>
            <person name="Kuo A."/>
            <person name="Nagy L.G."/>
            <person name="Floudas D."/>
            <person name="Copeland A."/>
            <person name="Barry K.W."/>
            <person name="Cichocki N."/>
            <person name="Veneault-Fourrey C."/>
            <person name="LaButti K."/>
            <person name="Lindquist E.A."/>
            <person name="Lipzen A."/>
            <person name="Lundell T."/>
            <person name="Morin E."/>
            <person name="Murat C."/>
            <person name="Riley R."/>
            <person name="Ohm R."/>
            <person name="Sun H."/>
            <person name="Tunlid A."/>
            <person name="Henrissat B."/>
            <person name="Grigoriev I.V."/>
            <person name="Hibbett D.S."/>
            <person name="Martin F."/>
        </authorList>
    </citation>
    <scope>NUCLEOTIDE SEQUENCE [LARGE SCALE GENOMIC DNA]</scope>
    <source>
        <strain evidence="3">LaAM-08-1</strain>
    </source>
</reference>
<proteinExistence type="predicted"/>
<dbReference type="AlphaFoldDB" id="A0A0C9XM59"/>
<dbReference type="OrthoDB" id="3216537at2759"/>
<dbReference type="EMBL" id="KN838590">
    <property type="protein sequence ID" value="KIK02634.1"/>
    <property type="molecule type" value="Genomic_DNA"/>
</dbReference>